<keyword evidence="5" id="KW-0029">Amino-acid transport</keyword>
<evidence type="ECO:0000256" key="1">
    <source>
        <dbReference type="ARBA" id="ARBA00004141"/>
    </source>
</evidence>
<evidence type="ECO:0000256" key="8">
    <source>
        <dbReference type="SAM" id="Phobius"/>
    </source>
</evidence>
<comment type="caution">
    <text evidence="11">The sequence shown here is derived from an EMBL/GenBank/DDBJ whole genome shotgun (WGS) entry which is preliminary data.</text>
</comment>
<dbReference type="InterPro" id="IPR013057">
    <property type="entry name" value="AA_transpt_TM"/>
</dbReference>
<dbReference type="PANTHER" id="PTHR22950">
    <property type="entry name" value="AMINO ACID TRANSPORTER"/>
    <property type="match status" value="1"/>
</dbReference>
<keyword evidence="12" id="KW-1185">Reference proteome</keyword>
<evidence type="ECO:0000313" key="10">
    <source>
        <dbReference type="EMBL" id="KAJ3262333.1"/>
    </source>
</evidence>
<evidence type="ECO:0000256" key="7">
    <source>
        <dbReference type="ARBA" id="ARBA00023136"/>
    </source>
</evidence>
<keyword evidence="4 8" id="KW-0812">Transmembrane</keyword>
<evidence type="ECO:0000256" key="4">
    <source>
        <dbReference type="ARBA" id="ARBA00022692"/>
    </source>
</evidence>
<dbReference type="GO" id="GO:0015179">
    <property type="term" value="F:L-amino acid transmembrane transporter activity"/>
    <property type="evidence" value="ECO:0007669"/>
    <property type="project" value="TreeGrafter"/>
</dbReference>
<dbReference type="PANTHER" id="PTHR22950:SF692">
    <property type="entry name" value="TRANSMEMBRANE AMINO ACID TRANSPORTER FAMILY PROTEIN"/>
    <property type="match status" value="1"/>
</dbReference>
<evidence type="ECO:0000256" key="2">
    <source>
        <dbReference type="ARBA" id="ARBA00008066"/>
    </source>
</evidence>
<keyword evidence="3" id="KW-0813">Transport</keyword>
<keyword evidence="7 8" id="KW-0472">Membrane</keyword>
<evidence type="ECO:0000256" key="6">
    <source>
        <dbReference type="ARBA" id="ARBA00022989"/>
    </source>
</evidence>
<protein>
    <recommendedName>
        <fullName evidence="9">Amino acid transporter transmembrane domain-containing protein</fullName>
    </recommendedName>
</protein>
<dbReference type="EMBL" id="JADGKB010000002">
    <property type="protein sequence ID" value="KAJ3262333.1"/>
    <property type="molecule type" value="Genomic_DNA"/>
</dbReference>
<dbReference type="EMBL" id="JADGKB010000002">
    <property type="protein sequence ID" value="KAJ3262359.1"/>
    <property type="molecule type" value="Genomic_DNA"/>
</dbReference>
<proteinExistence type="inferred from homology"/>
<sequence length="179" mass="20029">MKQPEKYPKLLNLSYFIVVLIYGFVGVIGYFMFGSDTKDEITQNIPLVPEYNTILTNLMIGLVAINAFTKYPISISPVNSQMEQIFSFFFKMNSNVRRLLSITISGGLILFIAVSVPEFHKVMALLGSVFAFTVSVIFPSCCYMSLFGSELTKFEWAVELFITAAGIVMGGMGTVWVFF</sequence>
<comment type="similarity">
    <text evidence="2">Belongs to the amino acid/polyamine transporter 2 family.</text>
</comment>
<feature type="transmembrane region" description="Helical" evidence="8">
    <location>
        <begin position="12"/>
        <end position="33"/>
    </location>
</feature>
<accession>A0AAD5USE2</accession>
<name>A0AAD5USE2_9FUNG</name>
<comment type="subcellular location">
    <subcellularLocation>
        <location evidence="1">Membrane</location>
        <topology evidence="1">Multi-pass membrane protein</topology>
    </subcellularLocation>
</comment>
<evidence type="ECO:0000256" key="3">
    <source>
        <dbReference type="ARBA" id="ARBA00022448"/>
    </source>
</evidence>
<feature type="transmembrane region" description="Helical" evidence="8">
    <location>
        <begin position="53"/>
        <end position="73"/>
    </location>
</feature>
<feature type="transmembrane region" description="Helical" evidence="8">
    <location>
        <begin position="156"/>
        <end position="178"/>
    </location>
</feature>
<evidence type="ECO:0000259" key="9">
    <source>
        <dbReference type="Pfam" id="PF01490"/>
    </source>
</evidence>
<dbReference type="AlphaFoldDB" id="A0AAD5USE2"/>
<feature type="transmembrane region" description="Helical" evidence="8">
    <location>
        <begin position="122"/>
        <end position="144"/>
    </location>
</feature>
<dbReference type="GO" id="GO:0005774">
    <property type="term" value="C:vacuolar membrane"/>
    <property type="evidence" value="ECO:0007669"/>
    <property type="project" value="TreeGrafter"/>
</dbReference>
<dbReference type="Pfam" id="PF01490">
    <property type="entry name" value="Aa_trans"/>
    <property type="match status" value="1"/>
</dbReference>
<evidence type="ECO:0000313" key="12">
    <source>
        <dbReference type="Proteomes" id="UP001210925"/>
    </source>
</evidence>
<evidence type="ECO:0000256" key="5">
    <source>
        <dbReference type="ARBA" id="ARBA00022970"/>
    </source>
</evidence>
<organism evidence="11 12">
    <name type="scientific">Boothiomyces macroporosus</name>
    <dbReference type="NCBI Taxonomy" id="261099"/>
    <lineage>
        <taxon>Eukaryota</taxon>
        <taxon>Fungi</taxon>
        <taxon>Fungi incertae sedis</taxon>
        <taxon>Chytridiomycota</taxon>
        <taxon>Chytridiomycota incertae sedis</taxon>
        <taxon>Chytridiomycetes</taxon>
        <taxon>Rhizophydiales</taxon>
        <taxon>Terramycetaceae</taxon>
        <taxon>Boothiomyces</taxon>
    </lineage>
</organism>
<evidence type="ECO:0000313" key="11">
    <source>
        <dbReference type="EMBL" id="KAJ3262359.1"/>
    </source>
</evidence>
<keyword evidence="6 8" id="KW-1133">Transmembrane helix</keyword>
<dbReference type="Proteomes" id="UP001210925">
    <property type="component" value="Unassembled WGS sequence"/>
</dbReference>
<reference evidence="11" key="1">
    <citation type="submission" date="2020-05" db="EMBL/GenBank/DDBJ databases">
        <title>Phylogenomic resolution of chytrid fungi.</title>
        <authorList>
            <person name="Stajich J.E."/>
            <person name="Amses K."/>
            <person name="Simmons R."/>
            <person name="Seto K."/>
            <person name="Myers J."/>
            <person name="Bonds A."/>
            <person name="Quandt C.A."/>
            <person name="Barry K."/>
            <person name="Liu P."/>
            <person name="Grigoriev I."/>
            <person name="Longcore J.E."/>
            <person name="James T.Y."/>
        </authorList>
    </citation>
    <scope>NUCLEOTIDE SEQUENCE</scope>
    <source>
        <strain evidence="11">PLAUS21</strain>
    </source>
</reference>
<feature type="transmembrane region" description="Helical" evidence="8">
    <location>
        <begin position="99"/>
        <end position="116"/>
    </location>
</feature>
<feature type="domain" description="Amino acid transporter transmembrane" evidence="9">
    <location>
        <begin position="1"/>
        <end position="176"/>
    </location>
</feature>
<gene>
    <name evidence="10" type="ORF">HK103_002747</name>
    <name evidence="11" type="ORF">HK103_002774</name>
</gene>